<sequence>MESPRQSSQTQPAAPPLPTSYRWHTGGGGEKGTGGFRWGRFVGWGRALSHQEPMISSQPAPRLLFRRVLSAPPKESRTSRLRLSRTLWGRHKNPPQEPELEPEAPDPEPEPHVPQIPEAPTPDVPVWDIGGFTLLDGRLVLLGGEEEGPRRPRVGSASSEGSMQVAMGNLRDADRTLGKAEPEAAGSNQVHNVRGGMMLAHGFLPPPSPSTMGSKESLATLSELDLGAEREVRVWPLHPSLLGEPYCFQVTWVGGSRCFSCRSGAERDRWIEDLRRHFQPSQDNVEREETWLSVWVHEAKGLPRAAGPSGVRAELWLDGALLARTAPRAGPGQLFWAERFHFEALPPARRLSLRLRGGGSAGADLGRVTLNLEELSAPRAPAAGLERWFPLLGQPAGAALRARIRARRLRVLPSERYKELAEFLTFHYARLCGALEPALPAQAKEELAAAMVRVLQATGRAQVLVTDLGTVELARCGGREALLFRENTLATKAIDEYMKLVAQDYLQKTLGEVVQHLCASTEDCEVDPSKCPASELPQHQSRLRSSSGSRQSWALSSQAGEKHAKHCVPPSS</sequence>
<feature type="domain" description="C2" evidence="3">
    <location>
        <begin position="270"/>
        <end position="389"/>
    </location>
</feature>
<dbReference type="InterPro" id="IPR057606">
    <property type="entry name" value="SynGAP1-like_PH"/>
</dbReference>
<feature type="compositionally biased region" description="Gly residues" evidence="2">
    <location>
        <begin position="25"/>
        <end position="35"/>
    </location>
</feature>
<dbReference type="Gene3D" id="2.60.40.150">
    <property type="entry name" value="C2 domain"/>
    <property type="match status" value="1"/>
</dbReference>
<dbReference type="Proteomes" id="UP000694407">
    <property type="component" value="Unplaced"/>
</dbReference>
<feature type="region of interest" description="Disordered" evidence="2">
    <location>
        <begin position="143"/>
        <end position="163"/>
    </location>
</feature>
<dbReference type="SMART" id="SM00323">
    <property type="entry name" value="RasGAP"/>
    <property type="match status" value="1"/>
</dbReference>
<feature type="compositionally biased region" description="Low complexity" evidence="2">
    <location>
        <begin position="543"/>
        <end position="558"/>
    </location>
</feature>
<feature type="region of interest" description="Disordered" evidence="2">
    <location>
        <begin position="74"/>
        <end position="127"/>
    </location>
</feature>
<dbReference type="SUPFAM" id="SSF50729">
    <property type="entry name" value="PH domain-like"/>
    <property type="match status" value="1"/>
</dbReference>
<dbReference type="Pfam" id="PF25321">
    <property type="entry name" value="PH_RASGAP"/>
    <property type="match status" value="1"/>
</dbReference>
<feature type="compositionally biased region" description="Pro residues" evidence="2">
    <location>
        <begin position="112"/>
        <end position="123"/>
    </location>
</feature>
<feature type="domain" description="Ras-GAP" evidence="4">
    <location>
        <begin position="443"/>
        <end position="535"/>
    </location>
</feature>
<dbReference type="InterPro" id="IPR000008">
    <property type="entry name" value="C2_dom"/>
</dbReference>
<reference evidence="5" key="2">
    <citation type="submission" date="2025-09" db="UniProtKB">
        <authorList>
            <consortium name="Ensembl"/>
        </authorList>
    </citation>
    <scope>IDENTIFICATION</scope>
</reference>
<dbReference type="InterPro" id="IPR039360">
    <property type="entry name" value="Ras_GTPase"/>
</dbReference>
<feature type="compositionally biased region" description="Basic residues" evidence="2">
    <location>
        <begin position="79"/>
        <end position="93"/>
    </location>
</feature>
<gene>
    <name evidence="5" type="primary">RASAL3</name>
</gene>
<evidence type="ECO:0000313" key="6">
    <source>
        <dbReference type="Proteomes" id="UP000694407"/>
    </source>
</evidence>
<evidence type="ECO:0000256" key="2">
    <source>
        <dbReference type="SAM" id="MobiDB-lite"/>
    </source>
</evidence>
<organism evidence="5 6">
    <name type="scientific">Marmota marmota marmota</name>
    <name type="common">Alpine marmot</name>
    <dbReference type="NCBI Taxonomy" id="9994"/>
    <lineage>
        <taxon>Eukaryota</taxon>
        <taxon>Metazoa</taxon>
        <taxon>Chordata</taxon>
        <taxon>Craniata</taxon>
        <taxon>Vertebrata</taxon>
        <taxon>Euteleostomi</taxon>
        <taxon>Mammalia</taxon>
        <taxon>Eutheria</taxon>
        <taxon>Euarchontoglires</taxon>
        <taxon>Glires</taxon>
        <taxon>Rodentia</taxon>
        <taxon>Sciuromorpha</taxon>
        <taxon>Sciuridae</taxon>
        <taxon>Xerinae</taxon>
        <taxon>Marmotini</taxon>
        <taxon>Marmota</taxon>
    </lineage>
</organism>
<feature type="region of interest" description="Disordered" evidence="2">
    <location>
        <begin position="1"/>
        <end position="35"/>
    </location>
</feature>
<dbReference type="PROSITE" id="PS50018">
    <property type="entry name" value="RAS_GTPASE_ACTIV_2"/>
    <property type="match status" value="1"/>
</dbReference>
<dbReference type="SUPFAM" id="SSF49562">
    <property type="entry name" value="C2 domain (Calcium/lipid-binding domain, CaLB)"/>
    <property type="match status" value="1"/>
</dbReference>
<evidence type="ECO:0000256" key="1">
    <source>
        <dbReference type="ARBA" id="ARBA00022468"/>
    </source>
</evidence>
<feature type="region of interest" description="Disordered" evidence="2">
    <location>
        <begin position="529"/>
        <end position="572"/>
    </location>
</feature>
<evidence type="ECO:0000259" key="4">
    <source>
        <dbReference type="PROSITE" id="PS50018"/>
    </source>
</evidence>
<accession>A0A8C6A8P5</accession>
<keyword evidence="1" id="KW-0343">GTPase activation</keyword>
<dbReference type="InterPro" id="IPR008936">
    <property type="entry name" value="Rho_GTPase_activation_prot"/>
</dbReference>
<dbReference type="InterPro" id="IPR035892">
    <property type="entry name" value="C2_domain_sf"/>
</dbReference>
<dbReference type="GO" id="GO:0005096">
    <property type="term" value="F:GTPase activator activity"/>
    <property type="evidence" value="ECO:0007669"/>
    <property type="project" value="UniProtKB-KW"/>
</dbReference>
<evidence type="ECO:0000313" key="5">
    <source>
        <dbReference type="Ensembl" id="ENSMMMP00000025653.1"/>
    </source>
</evidence>
<feature type="compositionally biased region" description="Acidic residues" evidence="2">
    <location>
        <begin position="98"/>
        <end position="108"/>
    </location>
</feature>
<reference evidence="5" key="1">
    <citation type="submission" date="2025-08" db="UniProtKB">
        <authorList>
            <consortium name="Ensembl"/>
        </authorList>
    </citation>
    <scope>IDENTIFICATION</scope>
</reference>
<dbReference type="PROSITE" id="PS50004">
    <property type="entry name" value="C2"/>
    <property type="match status" value="1"/>
</dbReference>
<dbReference type="Gene3D" id="1.10.506.10">
    <property type="entry name" value="GTPase Activation - p120gap, domain 1"/>
    <property type="match status" value="2"/>
</dbReference>
<dbReference type="AlphaFoldDB" id="A0A8C6A8P5"/>
<keyword evidence="6" id="KW-1185">Reference proteome</keyword>
<dbReference type="SUPFAM" id="SSF48350">
    <property type="entry name" value="GTPase activation domain, GAP"/>
    <property type="match status" value="1"/>
</dbReference>
<dbReference type="GeneTree" id="ENSGT00940000161423"/>
<dbReference type="PANTHER" id="PTHR10194">
    <property type="entry name" value="RAS GTPASE-ACTIVATING PROTEINS"/>
    <property type="match status" value="1"/>
</dbReference>
<evidence type="ECO:0000259" key="3">
    <source>
        <dbReference type="PROSITE" id="PS50004"/>
    </source>
</evidence>
<dbReference type="Ensembl" id="ENSMMMT00000029043.1">
    <property type="protein sequence ID" value="ENSMMMP00000025653.1"/>
    <property type="gene ID" value="ENSMMMG00000022474.1"/>
</dbReference>
<dbReference type="PANTHER" id="PTHR10194:SF96">
    <property type="entry name" value="RAS PROTEIN ACTIVATOR LIKE-3"/>
    <property type="match status" value="1"/>
</dbReference>
<dbReference type="Pfam" id="PF00616">
    <property type="entry name" value="RasGAP"/>
    <property type="match status" value="1"/>
</dbReference>
<dbReference type="InterPro" id="IPR001936">
    <property type="entry name" value="RasGAP_dom"/>
</dbReference>
<feature type="compositionally biased region" description="Polar residues" evidence="2">
    <location>
        <begin position="1"/>
        <end position="12"/>
    </location>
</feature>
<proteinExistence type="predicted"/>
<name>A0A8C6A8P5_MARMA</name>
<protein>
    <submittedName>
        <fullName evidence="5">RAS protein activator like 3</fullName>
    </submittedName>
</protein>